<dbReference type="VEuPathDB" id="VectorBase:HLOH_046463"/>
<organism evidence="2 3">
    <name type="scientific">Haemaphysalis longicornis</name>
    <name type="common">Bush tick</name>
    <dbReference type="NCBI Taxonomy" id="44386"/>
    <lineage>
        <taxon>Eukaryota</taxon>
        <taxon>Metazoa</taxon>
        <taxon>Ecdysozoa</taxon>
        <taxon>Arthropoda</taxon>
        <taxon>Chelicerata</taxon>
        <taxon>Arachnida</taxon>
        <taxon>Acari</taxon>
        <taxon>Parasitiformes</taxon>
        <taxon>Ixodida</taxon>
        <taxon>Ixodoidea</taxon>
        <taxon>Ixodidae</taxon>
        <taxon>Haemaphysalinae</taxon>
        <taxon>Haemaphysalis</taxon>
    </lineage>
</organism>
<dbReference type="InterPro" id="IPR008974">
    <property type="entry name" value="TRAF-like"/>
</dbReference>
<dbReference type="Gene3D" id="2.60.210.10">
    <property type="entry name" value="Apoptosis, Tumor Necrosis Factor Receptor Associated Protein 2, Chain A"/>
    <property type="match status" value="1"/>
</dbReference>
<dbReference type="SUPFAM" id="SSF49599">
    <property type="entry name" value="TRAF domain-like"/>
    <property type="match status" value="1"/>
</dbReference>
<name>A0A9J6GXV9_HAELO</name>
<dbReference type="Proteomes" id="UP000821853">
    <property type="component" value="Chromosome 8"/>
</dbReference>
<keyword evidence="3" id="KW-1185">Reference proteome</keyword>
<dbReference type="AlphaFoldDB" id="A0A9J6GXV9"/>
<proteinExistence type="predicted"/>
<protein>
    <recommendedName>
        <fullName evidence="1">MATH domain-containing protein</fullName>
    </recommendedName>
</protein>
<dbReference type="InterPro" id="IPR049342">
    <property type="entry name" value="TRAF1-6_MATH_dom"/>
</dbReference>
<dbReference type="Pfam" id="PF21355">
    <property type="entry name" value="TRAF-mep_MATH"/>
    <property type="match status" value="1"/>
</dbReference>
<dbReference type="OrthoDB" id="6500403at2759"/>
<dbReference type="OMA" id="LPWPFAN"/>
<dbReference type="PROSITE" id="PS50144">
    <property type="entry name" value="MATH"/>
    <property type="match status" value="1"/>
</dbReference>
<gene>
    <name evidence="2" type="ORF">HPB48_003129</name>
</gene>
<dbReference type="EMBL" id="JABSTR010000010">
    <property type="protein sequence ID" value="KAH9380099.1"/>
    <property type="molecule type" value="Genomic_DNA"/>
</dbReference>
<reference evidence="2 3" key="1">
    <citation type="journal article" date="2020" name="Cell">
        <title>Large-Scale Comparative Analyses of Tick Genomes Elucidate Their Genetic Diversity and Vector Capacities.</title>
        <authorList>
            <consortium name="Tick Genome and Microbiome Consortium (TIGMIC)"/>
            <person name="Jia N."/>
            <person name="Wang J."/>
            <person name="Shi W."/>
            <person name="Du L."/>
            <person name="Sun Y."/>
            <person name="Zhan W."/>
            <person name="Jiang J.F."/>
            <person name="Wang Q."/>
            <person name="Zhang B."/>
            <person name="Ji P."/>
            <person name="Bell-Sakyi L."/>
            <person name="Cui X.M."/>
            <person name="Yuan T.T."/>
            <person name="Jiang B.G."/>
            <person name="Yang W.F."/>
            <person name="Lam T.T."/>
            <person name="Chang Q.C."/>
            <person name="Ding S.J."/>
            <person name="Wang X.J."/>
            <person name="Zhu J.G."/>
            <person name="Ruan X.D."/>
            <person name="Zhao L."/>
            <person name="Wei J.T."/>
            <person name="Ye R.Z."/>
            <person name="Que T.C."/>
            <person name="Du C.H."/>
            <person name="Zhou Y.H."/>
            <person name="Cheng J.X."/>
            <person name="Dai P.F."/>
            <person name="Guo W.B."/>
            <person name="Han X.H."/>
            <person name="Huang E.J."/>
            <person name="Li L.F."/>
            <person name="Wei W."/>
            <person name="Gao Y.C."/>
            <person name="Liu J.Z."/>
            <person name="Shao H.Z."/>
            <person name="Wang X."/>
            <person name="Wang C.C."/>
            <person name="Yang T.C."/>
            <person name="Huo Q.B."/>
            <person name="Li W."/>
            <person name="Chen H.Y."/>
            <person name="Chen S.E."/>
            <person name="Zhou L.G."/>
            <person name="Ni X.B."/>
            <person name="Tian J.H."/>
            <person name="Sheng Y."/>
            <person name="Liu T."/>
            <person name="Pan Y.S."/>
            <person name="Xia L.Y."/>
            <person name="Li J."/>
            <person name="Zhao F."/>
            <person name="Cao W.C."/>
        </authorList>
    </citation>
    <scope>NUCLEOTIDE SEQUENCE [LARGE SCALE GENOMIC DNA]</scope>
    <source>
        <strain evidence="2">HaeL-2018</strain>
    </source>
</reference>
<evidence type="ECO:0000259" key="1">
    <source>
        <dbReference type="PROSITE" id="PS50144"/>
    </source>
</evidence>
<dbReference type="InterPro" id="IPR002083">
    <property type="entry name" value="MATH/TRAF_dom"/>
</dbReference>
<feature type="domain" description="MATH" evidence="1">
    <location>
        <begin position="1"/>
        <end position="135"/>
    </location>
</feature>
<accession>A0A9J6GXV9</accession>
<evidence type="ECO:0000313" key="3">
    <source>
        <dbReference type="Proteomes" id="UP000821853"/>
    </source>
</evidence>
<sequence>MPNNGLLSSGVLSVNKPGYSIELVAAMNRAGGGLPSSPHLALKIRIHKGDYDDLLPWPFANKIRVVLVNQHEEAESRRFELDPSDAAHAAACLQKPAQDKLNPMFGYSQLIPIPLLENERKGFLYRNCVVLKISVLALD</sequence>
<comment type="caution">
    <text evidence="2">The sequence shown here is derived from an EMBL/GenBank/DDBJ whole genome shotgun (WGS) entry which is preliminary data.</text>
</comment>
<evidence type="ECO:0000313" key="2">
    <source>
        <dbReference type="EMBL" id="KAH9380099.1"/>
    </source>
</evidence>